<keyword evidence="4" id="KW-1185">Reference proteome</keyword>
<evidence type="ECO:0000313" key="3">
    <source>
        <dbReference type="EMBL" id="KAK6763503.1"/>
    </source>
</evidence>
<dbReference type="Proteomes" id="UP001303046">
    <property type="component" value="Unassembled WGS sequence"/>
</dbReference>
<feature type="region of interest" description="Disordered" evidence="1">
    <location>
        <begin position="240"/>
        <end position="261"/>
    </location>
</feature>
<name>A0ABR1ELW0_NECAM</name>
<proteinExistence type="predicted"/>
<dbReference type="Pfam" id="PF18701">
    <property type="entry name" value="DUF5641"/>
    <property type="match status" value="1"/>
</dbReference>
<sequence>MIITAQIDPIINPGPIAEFSGSDVNEIPPRLADFLQGLEFSVPNIATDRDHDEGYGSNITQSVSQAKEALEFSEMISNRFWGTWTTQYLTALGDNQKRHLKVRHKRNVIPKTGEIVFVEQELIPCGGWIYDRVVEIIQSKDGQIRTIKLLTPSGRTLQRPLNKFNSLEISSDTSSMVNSPVHKEYFLGNMRIPSASLNKVRDSQTSLEELNSLHFLNRRRELQNEMTSLNQALKLPYSHAKTRDTLTPLNDNTRECSSHRS</sequence>
<evidence type="ECO:0000259" key="2">
    <source>
        <dbReference type="Pfam" id="PF18701"/>
    </source>
</evidence>
<feature type="domain" description="DUF5641" evidence="2">
    <location>
        <begin position="73"/>
        <end position="165"/>
    </location>
</feature>
<accession>A0ABR1ELW0</accession>
<comment type="caution">
    <text evidence="3">The sequence shown here is derived from an EMBL/GenBank/DDBJ whole genome shotgun (WGS) entry which is preliminary data.</text>
</comment>
<gene>
    <name evidence="3" type="primary">Necator_chrX.g24161</name>
    <name evidence="3" type="ORF">RB195_023996</name>
</gene>
<reference evidence="3 4" key="1">
    <citation type="submission" date="2023-08" db="EMBL/GenBank/DDBJ databases">
        <title>A Necator americanus chromosomal reference genome.</title>
        <authorList>
            <person name="Ilik V."/>
            <person name="Petrzelkova K.J."/>
            <person name="Pardy F."/>
            <person name="Fuh T."/>
            <person name="Niatou-Singa F.S."/>
            <person name="Gouil Q."/>
            <person name="Baker L."/>
            <person name="Ritchie M.E."/>
            <person name="Jex A.R."/>
            <person name="Gazzola D."/>
            <person name="Li H."/>
            <person name="Toshio Fujiwara R."/>
            <person name="Zhan B."/>
            <person name="Aroian R.V."/>
            <person name="Pafco B."/>
            <person name="Schwarz E.M."/>
        </authorList>
    </citation>
    <scope>NUCLEOTIDE SEQUENCE [LARGE SCALE GENOMIC DNA]</scope>
    <source>
        <strain evidence="3 4">Aroian</strain>
        <tissue evidence="3">Whole animal</tissue>
    </source>
</reference>
<dbReference type="InterPro" id="IPR040676">
    <property type="entry name" value="DUF5641"/>
</dbReference>
<dbReference type="PANTHER" id="PTHR47331">
    <property type="entry name" value="PHD-TYPE DOMAIN-CONTAINING PROTEIN"/>
    <property type="match status" value="1"/>
</dbReference>
<protein>
    <recommendedName>
        <fullName evidence="2">DUF5641 domain-containing protein</fullName>
    </recommendedName>
</protein>
<organism evidence="3 4">
    <name type="scientific">Necator americanus</name>
    <name type="common">Human hookworm</name>
    <dbReference type="NCBI Taxonomy" id="51031"/>
    <lineage>
        <taxon>Eukaryota</taxon>
        <taxon>Metazoa</taxon>
        <taxon>Ecdysozoa</taxon>
        <taxon>Nematoda</taxon>
        <taxon>Chromadorea</taxon>
        <taxon>Rhabditida</taxon>
        <taxon>Rhabditina</taxon>
        <taxon>Rhabditomorpha</taxon>
        <taxon>Strongyloidea</taxon>
        <taxon>Ancylostomatidae</taxon>
        <taxon>Bunostominae</taxon>
        <taxon>Necator</taxon>
    </lineage>
</organism>
<evidence type="ECO:0000313" key="4">
    <source>
        <dbReference type="Proteomes" id="UP001303046"/>
    </source>
</evidence>
<feature type="compositionally biased region" description="Basic and acidic residues" evidence="1">
    <location>
        <begin position="252"/>
        <end position="261"/>
    </location>
</feature>
<evidence type="ECO:0000256" key="1">
    <source>
        <dbReference type="SAM" id="MobiDB-lite"/>
    </source>
</evidence>
<dbReference type="EMBL" id="JAVFWL010000006">
    <property type="protein sequence ID" value="KAK6763503.1"/>
    <property type="molecule type" value="Genomic_DNA"/>
</dbReference>